<evidence type="ECO:0000313" key="1">
    <source>
        <dbReference type="EMBL" id="BAI62350.1"/>
    </source>
</evidence>
<sequence length="224" mass="22767">MHMNRIIKAMIVSCMVLLILAAGFSAMAAKPAYTGLKCPPAVDGKTGAVTGRVTTAINATGMGNAYVAIVNASNVSEEYFNTTSDAYGYYQFLGVNATYNATNASDVGPNGPTPYKIYAYHPVYGDGYSAAFGVDASGGSPSGGGVPPITVTSTPTAVATPVSTPVASPVVTPAGTPVPTPLATGTMLPPTATPQPTPYVIPQVLSLLAAGCVAAWMVSRRKEN</sequence>
<accession>D1Z0X8</accession>
<organism evidence="1 2">
    <name type="scientific">Methanocella paludicola (strain DSM 17711 / JCM 13418 / NBRC 101707 / SANAE)</name>
    <dbReference type="NCBI Taxonomy" id="304371"/>
    <lineage>
        <taxon>Archaea</taxon>
        <taxon>Methanobacteriati</taxon>
        <taxon>Methanobacteriota</taxon>
        <taxon>Stenosarchaea group</taxon>
        <taxon>Methanomicrobia</taxon>
        <taxon>Methanocellales</taxon>
        <taxon>Methanocellaceae</taxon>
        <taxon>Methanocella</taxon>
    </lineage>
</organism>
<reference evidence="1 2" key="1">
    <citation type="journal article" date="2007" name="Appl. Environ. Microbiol.">
        <title>Isolation of key methanogens for global methane emission from rice paddy fields: a novel isolate affiliated with the clone cluster rice cluster I.</title>
        <authorList>
            <person name="Sakai S."/>
            <person name="Imachi H."/>
            <person name="Sekiguchi Y."/>
            <person name="Ohashi A."/>
            <person name="Harada H."/>
            <person name="Kamagata Y."/>
        </authorList>
    </citation>
    <scope>NUCLEOTIDE SEQUENCE [LARGE SCALE GENOMIC DNA]</scope>
    <source>
        <strain evidence="2">DSM 17711 / JCM 13418 / NBRC 101707 / SANAE</strain>
    </source>
</reference>
<evidence type="ECO:0000313" key="2">
    <source>
        <dbReference type="Proteomes" id="UP000001882"/>
    </source>
</evidence>
<protein>
    <submittedName>
        <fullName evidence="1">Uncharacterized protein</fullName>
    </submittedName>
</protein>
<dbReference type="STRING" id="304371.MCP_2278"/>
<dbReference type="Proteomes" id="UP000001882">
    <property type="component" value="Chromosome"/>
</dbReference>
<reference evidence="2" key="3">
    <citation type="journal article" date="2011" name="PLoS ONE">
        <title>Genome sequence of a mesophilic hydrogenotrophic methanogen Methanocella paludicola, the first cultivated representative of the order Methanocellales.</title>
        <authorList>
            <person name="Sakai S."/>
            <person name="Takaki Y."/>
            <person name="Shimamura S."/>
            <person name="Sekine M."/>
            <person name="Tajima T."/>
            <person name="Kosugi H."/>
            <person name="Ichikawa N."/>
            <person name="Tasumi E."/>
            <person name="Hiraki A.T."/>
            <person name="Shimizu A."/>
            <person name="Kato Y."/>
            <person name="Nishiko R."/>
            <person name="Mori K."/>
            <person name="Fujita N."/>
            <person name="Imachi H."/>
            <person name="Takai K."/>
        </authorList>
    </citation>
    <scope>NUCLEOTIDE SEQUENCE [LARGE SCALE GENOMIC DNA]</scope>
    <source>
        <strain evidence="2">DSM 17711 / JCM 13418 / NBRC 101707 / SANAE</strain>
    </source>
</reference>
<dbReference type="EMBL" id="AP011532">
    <property type="protein sequence ID" value="BAI62350.1"/>
    <property type="molecule type" value="Genomic_DNA"/>
</dbReference>
<dbReference type="AlphaFoldDB" id="D1Z0X8"/>
<name>D1Z0X8_METPS</name>
<reference evidence="1 2" key="2">
    <citation type="journal article" date="2008" name="Int. J. Syst. Evol. Microbiol.">
        <title>Methanocella paludicola gen. nov., sp. nov., a methane-producing archaeon, the first isolate of the lineage 'Rice Cluster I', and proposal of the new archaeal order Methanocellales ord. nov.</title>
        <authorList>
            <person name="Sakai S."/>
            <person name="Imachi H."/>
            <person name="Hanada S."/>
            <person name="Ohashi A."/>
            <person name="Harada H."/>
            <person name="Kamagata Y."/>
        </authorList>
    </citation>
    <scope>NUCLEOTIDE SEQUENCE [LARGE SCALE GENOMIC DNA]</scope>
    <source>
        <strain evidence="2">DSM 17711 / JCM 13418 / NBRC 101707 / SANAE</strain>
    </source>
</reference>
<dbReference type="eggNOG" id="arCOG03561">
    <property type="taxonomic scope" value="Archaea"/>
</dbReference>
<dbReference type="KEGG" id="mpd:MCP_2278"/>
<gene>
    <name evidence="1" type="ordered locus">MCP_2278</name>
</gene>
<proteinExistence type="predicted"/>
<keyword evidence="2" id="KW-1185">Reference proteome</keyword>
<dbReference type="InParanoid" id="D1Z0X8"/>